<reference evidence="11" key="2">
    <citation type="journal article" date="2009" name="Mol. Phylogenet. Evol.">
        <title>Phylogenetic approaches for the analysis of mitochondrial genome sequence data in the Hymenoptera--a lineage with both rapidly and slowly evolving mitochondrial genomes.</title>
        <authorList>
            <person name="Dowton M."/>
            <person name="Cameron S.L."/>
            <person name="Austin A.D."/>
            <person name="Whiting M.F."/>
        </authorList>
    </citation>
    <scope>NUCLEOTIDE SEQUENCE</scope>
</reference>
<feature type="transmembrane region" description="Helical" evidence="9">
    <location>
        <begin position="46"/>
        <end position="63"/>
    </location>
</feature>
<feature type="transmembrane region" description="Helical" evidence="9">
    <location>
        <begin position="83"/>
        <end position="107"/>
    </location>
</feature>
<dbReference type="InterPro" id="IPR013833">
    <property type="entry name" value="Cyt_c_oxidase_su3_a-hlx"/>
</dbReference>
<keyword evidence="5" id="KW-1278">Translocase</keyword>
<evidence type="ECO:0000256" key="1">
    <source>
        <dbReference type="ARBA" id="ARBA00004141"/>
    </source>
</evidence>
<evidence type="ECO:0000256" key="5">
    <source>
        <dbReference type="ARBA" id="ARBA00022967"/>
    </source>
</evidence>
<dbReference type="GO" id="GO:0006123">
    <property type="term" value="P:mitochondrial electron transport, cytochrome c to oxygen"/>
    <property type="evidence" value="ECO:0007669"/>
    <property type="project" value="TreeGrafter"/>
</dbReference>
<comment type="subcellular location">
    <subcellularLocation>
        <location evidence="1">Membrane</location>
        <topology evidence="1">Multi-pass membrane protein</topology>
    </subcellularLocation>
</comment>
<reference evidence="11" key="1">
    <citation type="journal article" date="2009" name="Mol. Biol. Evol.">
        <title>Characterization of 67 mitochondrial tRNA gene rearrangements in the Hymenoptera suggests that mitochondrial tRNA gene position is selectively neutral.</title>
        <authorList>
            <person name="Dowton M."/>
            <person name="Cameron S.L."/>
            <person name="Dowavic J.I."/>
            <person name="Austin A.D."/>
            <person name="Whiting M.F."/>
        </authorList>
    </citation>
    <scope>NUCLEOTIDE SEQUENCE</scope>
</reference>
<dbReference type="PROSITE" id="PS50253">
    <property type="entry name" value="COX3"/>
    <property type="match status" value="1"/>
</dbReference>
<evidence type="ECO:0000256" key="6">
    <source>
        <dbReference type="ARBA" id="ARBA00022989"/>
    </source>
</evidence>
<feature type="transmembrane region" description="Helical" evidence="9">
    <location>
        <begin position="168"/>
        <end position="186"/>
    </location>
</feature>
<dbReference type="AlphaFoldDB" id="C4NCH5"/>
<dbReference type="Gene3D" id="1.10.287.70">
    <property type="match status" value="1"/>
</dbReference>
<evidence type="ECO:0000256" key="3">
    <source>
        <dbReference type="ARBA" id="ARBA00015944"/>
    </source>
</evidence>
<dbReference type="InterPro" id="IPR000298">
    <property type="entry name" value="Cyt_c_oxidase-like_su3"/>
</dbReference>
<evidence type="ECO:0000313" key="11">
    <source>
        <dbReference type="EMBL" id="ACJ69619.1"/>
    </source>
</evidence>
<dbReference type="SUPFAM" id="SSF81452">
    <property type="entry name" value="Cytochrome c oxidase subunit III-like"/>
    <property type="match status" value="1"/>
</dbReference>
<feature type="transmembrane region" description="Helical" evidence="9">
    <location>
        <begin position="198"/>
        <end position="225"/>
    </location>
</feature>
<dbReference type="FunFam" id="1.20.120.80:FF:000002">
    <property type="entry name" value="Cytochrome c oxidase subunit 3"/>
    <property type="match status" value="1"/>
</dbReference>
<evidence type="ECO:0000256" key="4">
    <source>
        <dbReference type="ARBA" id="ARBA00022692"/>
    </source>
</evidence>
<evidence type="ECO:0000256" key="9">
    <source>
        <dbReference type="SAM" id="Phobius"/>
    </source>
</evidence>
<evidence type="ECO:0000256" key="2">
    <source>
        <dbReference type="ARBA" id="ARBA00010581"/>
    </source>
</evidence>
<keyword evidence="4 8" id="KW-0812">Transmembrane</keyword>
<comment type="function">
    <text evidence="8">Component of the cytochrome c oxidase, the last enzyme in the mitochondrial electron transport chain which drives oxidative phosphorylation. The respiratory chain contains 3 multisubunit complexes succinate dehydrogenase (complex II, CII), ubiquinol-cytochrome c oxidoreductase (cytochrome b-c1 complex, complex III, CIII) and cytochrome c oxidase (complex IV, CIV), that cooperate to transfer electrons derived from NADH and succinate to molecular oxygen, creating an electrochemical gradient over the inner membrane that drives transmembrane transport and the ATP synthase. Cytochrome c oxidase is the component of the respiratory chain that catalyzes the reduction of oxygen to water. Electrons originating from reduced cytochrome c in the intermembrane space (IMS) are transferred via the dinuclear copper A center (CU(A)) of subunit 2 and heme A of subunit 1 to the active site in subunit 1, a binuclear center (BNC) formed by heme A3 and copper B (CU(B)). The BNC reduces molecular oxygen to 2 water molecules using 4 electrons from cytochrome c in the IMS and 4 protons from the mitochondrial matrix.</text>
</comment>
<dbReference type="PANTHER" id="PTHR11403">
    <property type="entry name" value="CYTOCHROME C OXIDASE SUBUNIT III"/>
    <property type="match status" value="1"/>
</dbReference>
<dbReference type="GO" id="GO:0004129">
    <property type="term" value="F:cytochrome-c oxidase activity"/>
    <property type="evidence" value="ECO:0007669"/>
    <property type="project" value="InterPro"/>
</dbReference>
<dbReference type="GO" id="GO:0016020">
    <property type="term" value="C:membrane"/>
    <property type="evidence" value="ECO:0007669"/>
    <property type="project" value="UniProtKB-SubCell"/>
</dbReference>
<proteinExistence type="inferred from homology"/>
<dbReference type="GO" id="GO:0005739">
    <property type="term" value="C:mitochondrion"/>
    <property type="evidence" value="ECO:0007669"/>
    <property type="project" value="TreeGrafter"/>
</dbReference>
<evidence type="ECO:0000256" key="8">
    <source>
        <dbReference type="RuleBase" id="RU003375"/>
    </source>
</evidence>
<feature type="transmembrane region" description="Helical" evidence="9">
    <location>
        <begin position="245"/>
        <end position="264"/>
    </location>
</feature>
<dbReference type="PANTHER" id="PTHR11403:SF7">
    <property type="entry name" value="CYTOCHROME C OXIDASE SUBUNIT 3"/>
    <property type="match status" value="1"/>
</dbReference>
<keyword evidence="7 9" id="KW-0472">Membrane</keyword>
<name>C4NCH5_9HYME</name>
<comment type="similarity">
    <text evidence="2 8">Belongs to the cytochrome c oxidase subunit 3 family.</text>
</comment>
<geneLocation type="mitochondrion" evidence="11"/>
<evidence type="ECO:0000259" key="10">
    <source>
        <dbReference type="PROSITE" id="PS50253"/>
    </source>
</evidence>
<feature type="transmembrane region" description="Helical" evidence="9">
    <location>
        <begin position="21"/>
        <end position="40"/>
    </location>
</feature>
<accession>C4NCH5</accession>
<feature type="domain" description="Heme-copper oxidase subunit III family profile" evidence="10">
    <location>
        <begin position="9"/>
        <end position="266"/>
    </location>
</feature>
<dbReference type="InterPro" id="IPR035973">
    <property type="entry name" value="Cyt_c_oxidase_su3-like_sf"/>
</dbReference>
<sequence length="266" mass="31764">MNFYKKNIHNHPFHMVTISPWPLLTSFNIMTLLIGMVKWFHEFNNNLILLSLLFLILSILQWWRDIIRESTFQGMHTINVTKLLRLGMIMFIISEIFFFISFFWAFFHLSLSPSIEIGSKWPPLMINSFNPYNIPLLNTIILLSSGISITWSHYMILNNKLKESINSLFLTSMLGLYFTLLQYLEYKEATFSIADSCYGSIFFLTTGFHGFHVIIGTLFIIIMLIRLKNLQFSKYHHFGFEASSWYWHFVDVVWLFLYIFLYWWSY</sequence>
<dbReference type="InterPro" id="IPR024791">
    <property type="entry name" value="Cyt_c/ubiquinol_Oxase_su3"/>
</dbReference>
<organism evidence="11">
    <name type="scientific">Venturia canescens</name>
    <dbReference type="NCBI Taxonomy" id="32260"/>
    <lineage>
        <taxon>Eukaryota</taxon>
        <taxon>Metazoa</taxon>
        <taxon>Ecdysozoa</taxon>
        <taxon>Arthropoda</taxon>
        <taxon>Hexapoda</taxon>
        <taxon>Insecta</taxon>
        <taxon>Pterygota</taxon>
        <taxon>Neoptera</taxon>
        <taxon>Endopterygota</taxon>
        <taxon>Hymenoptera</taxon>
        <taxon>Apocrita</taxon>
        <taxon>Ichneumonoidea</taxon>
        <taxon>Ichneumonidae</taxon>
        <taxon>Campopleginae</taxon>
        <taxon>Dusona group</taxon>
        <taxon>Venturia</taxon>
    </lineage>
</organism>
<feature type="transmembrane region" description="Helical" evidence="9">
    <location>
        <begin position="134"/>
        <end position="156"/>
    </location>
</feature>
<evidence type="ECO:0000256" key="7">
    <source>
        <dbReference type="ARBA" id="ARBA00023136"/>
    </source>
</evidence>
<protein>
    <recommendedName>
        <fullName evidence="3 8">Cytochrome c oxidase subunit 3</fullName>
    </recommendedName>
</protein>
<dbReference type="Gene3D" id="1.20.120.80">
    <property type="entry name" value="Cytochrome c oxidase, subunit III, four-helix bundle"/>
    <property type="match status" value="1"/>
</dbReference>
<dbReference type="CDD" id="cd01665">
    <property type="entry name" value="Cyt_c_Oxidase_III"/>
    <property type="match status" value="1"/>
</dbReference>
<dbReference type="InterPro" id="IPR033945">
    <property type="entry name" value="Cyt_c_oxase_su3_dom"/>
</dbReference>
<keyword evidence="8 11" id="KW-0496">Mitochondrion</keyword>
<keyword evidence="6 9" id="KW-1133">Transmembrane helix</keyword>
<gene>
    <name evidence="11" type="primary">COIII</name>
</gene>
<dbReference type="EMBL" id="FJ478176">
    <property type="protein sequence ID" value="ACJ69619.1"/>
    <property type="molecule type" value="Genomic_DNA"/>
</dbReference>
<dbReference type="Pfam" id="PF00510">
    <property type="entry name" value="COX3"/>
    <property type="match status" value="1"/>
</dbReference>